<dbReference type="AlphaFoldDB" id="A0A158QQ80"/>
<sequence length="326" mass="36848">MDLMCLCSILAHTLSNSFGIIFNVLLIFLVLKKTPKQLQTYSILIFNFALCDLFACIAALLIQQRVISGGKGLYLIFHGPCRLVGSEFCFVMNSFALHCYAHTLWSLLFSFSYRFYVLKRTPPKNGAIIAIILVMYLPSLLQFISFCFANEKEAELKVLIKENFGYDVRSECVGGSRNILSWRSLPGILHLTLSVTPIYIAIHVIRKLTISLLDVGLVMSENSRRVHTQLLQALTAQACLPVFFLLAVIVYAVEQLDIIRHPLLEYSCFILIGFIPMLSPLTSFLFIRPYNIWIKETLLCHRKVSASIKVSAVASKARINDLNIML</sequence>
<keyword evidence="9" id="KW-1185">Reference proteome</keyword>
<dbReference type="PROSITE" id="PS50262">
    <property type="entry name" value="G_PROTEIN_RECEP_F1_2"/>
    <property type="match status" value="1"/>
</dbReference>
<feature type="transmembrane region" description="Helical" evidence="6">
    <location>
        <begin position="264"/>
        <end position="287"/>
    </location>
</feature>
<dbReference type="OrthoDB" id="5797606at2759"/>
<dbReference type="STRING" id="6290.A0A158QQ80"/>
<protein>
    <submittedName>
        <fullName evidence="10">G_PROTEIN_RECEP_F1_2 domain-containing protein</fullName>
    </submittedName>
</protein>
<evidence type="ECO:0000256" key="6">
    <source>
        <dbReference type="SAM" id="Phobius"/>
    </source>
</evidence>
<evidence type="ECO:0000313" key="8">
    <source>
        <dbReference type="EMBL" id="VDO52356.1"/>
    </source>
</evidence>
<dbReference type="PANTHER" id="PTHR22945">
    <property type="entry name" value="SERPENTINE RECEPTOR, CLASS D DELTA"/>
    <property type="match status" value="1"/>
</dbReference>
<comment type="similarity">
    <text evidence="2">Belongs to the nematode receptor-like protein srd family.</text>
</comment>
<evidence type="ECO:0000256" key="5">
    <source>
        <dbReference type="ARBA" id="ARBA00023136"/>
    </source>
</evidence>
<organism evidence="10">
    <name type="scientific">Haemonchus placei</name>
    <name type="common">Barber's pole worm</name>
    <dbReference type="NCBI Taxonomy" id="6290"/>
    <lineage>
        <taxon>Eukaryota</taxon>
        <taxon>Metazoa</taxon>
        <taxon>Ecdysozoa</taxon>
        <taxon>Nematoda</taxon>
        <taxon>Chromadorea</taxon>
        <taxon>Rhabditida</taxon>
        <taxon>Rhabditina</taxon>
        <taxon>Rhabditomorpha</taxon>
        <taxon>Strongyloidea</taxon>
        <taxon>Trichostrongylidae</taxon>
        <taxon>Haemonchus</taxon>
    </lineage>
</organism>
<evidence type="ECO:0000256" key="4">
    <source>
        <dbReference type="ARBA" id="ARBA00022989"/>
    </source>
</evidence>
<feature type="transmembrane region" description="Helical" evidence="6">
    <location>
        <begin position="43"/>
        <end position="62"/>
    </location>
</feature>
<name>A0A158QQ80_HAEPC</name>
<dbReference type="GO" id="GO:0016020">
    <property type="term" value="C:membrane"/>
    <property type="evidence" value="ECO:0007669"/>
    <property type="project" value="UniProtKB-SubCell"/>
</dbReference>
<dbReference type="PANTHER" id="PTHR22945:SF90">
    <property type="entry name" value="G_PROTEIN_RECEP_F1_2 DOMAIN-CONTAINING PROTEIN"/>
    <property type="match status" value="1"/>
</dbReference>
<accession>A0A158QQ80</accession>
<evidence type="ECO:0000256" key="2">
    <source>
        <dbReference type="ARBA" id="ARBA00009166"/>
    </source>
</evidence>
<evidence type="ECO:0000256" key="3">
    <source>
        <dbReference type="ARBA" id="ARBA00022692"/>
    </source>
</evidence>
<keyword evidence="4 6" id="KW-1133">Transmembrane helix</keyword>
<dbReference type="Pfam" id="PF10317">
    <property type="entry name" value="7TM_GPCR_Srd"/>
    <property type="match status" value="1"/>
</dbReference>
<dbReference type="InterPro" id="IPR050920">
    <property type="entry name" value="Nematode_rcpt-like_delta"/>
</dbReference>
<feature type="transmembrane region" description="Helical" evidence="6">
    <location>
        <begin position="230"/>
        <end position="252"/>
    </location>
</feature>
<evidence type="ECO:0000256" key="1">
    <source>
        <dbReference type="ARBA" id="ARBA00004141"/>
    </source>
</evidence>
<feature type="transmembrane region" description="Helical" evidence="6">
    <location>
        <begin position="95"/>
        <end position="116"/>
    </location>
</feature>
<proteinExistence type="inferred from homology"/>
<feature type="domain" description="G-protein coupled receptors family 1 profile" evidence="7">
    <location>
        <begin position="22"/>
        <end position="122"/>
    </location>
</feature>
<evidence type="ECO:0000259" key="7">
    <source>
        <dbReference type="PROSITE" id="PS50262"/>
    </source>
</evidence>
<feature type="transmembrane region" description="Helical" evidence="6">
    <location>
        <begin position="12"/>
        <end position="31"/>
    </location>
</feature>
<reference evidence="10" key="1">
    <citation type="submission" date="2016-04" db="UniProtKB">
        <authorList>
            <consortium name="WormBaseParasite"/>
        </authorList>
    </citation>
    <scope>IDENTIFICATION</scope>
</reference>
<feature type="transmembrane region" description="Helical" evidence="6">
    <location>
        <begin position="128"/>
        <end position="149"/>
    </location>
</feature>
<keyword evidence="5 6" id="KW-0472">Membrane</keyword>
<dbReference type="EMBL" id="UZAF01018513">
    <property type="protein sequence ID" value="VDO52356.1"/>
    <property type="molecule type" value="Genomic_DNA"/>
</dbReference>
<dbReference type="Proteomes" id="UP000268014">
    <property type="component" value="Unassembled WGS sequence"/>
</dbReference>
<dbReference type="InterPro" id="IPR017452">
    <property type="entry name" value="GPCR_Rhodpsn_7TM"/>
</dbReference>
<comment type="subcellular location">
    <subcellularLocation>
        <location evidence="1">Membrane</location>
        <topology evidence="1">Multi-pass membrane protein</topology>
    </subcellularLocation>
</comment>
<dbReference type="OMA" id="LIFHGPC"/>
<gene>
    <name evidence="8" type="ORF">HPLM_LOCUS14291</name>
</gene>
<reference evidence="8 9" key="2">
    <citation type="submission" date="2018-11" db="EMBL/GenBank/DDBJ databases">
        <authorList>
            <consortium name="Pathogen Informatics"/>
        </authorList>
    </citation>
    <scope>NUCLEOTIDE SEQUENCE [LARGE SCALE GENOMIC DNA]</scope>
    <source>
        <strain evidence="8 9">MHpl1</strain>
    </source>
</reference>
<keyword evidence="3 6" id="KW-0812">Transmembrane</keyword>
<dbReference type="SUPFAM" id="SSF81321">
    <property type="entry name" value="Family A G protein-coupled receptor-like"/>
    <property type="match status" value="1"/>
</dbReference>
<dbReference type="InterPro" id="IPR019421">
    <property type="entry name" value="7TM_GPCR_serpentine_rcpt_Srd"/>
</dbReference>
<evidence type="ECO:0000313" key="10">
    <source>
        <dbReference type="WBParaSite" id="HPLM_0001429601-mRNA-1"/>
    </source>
</evidence>
<dbReference type="WBParaSite" id="HPLM_0001429601-mRNA-1">
    <property type="protein sequence ID" value="HPLM_0001429601-mRNA-1"/>
    <property type="gene ID" value="HPLM_0001429601"/>
</dbReference>
<evidence type="ECO:0000313" key="9">
    <source>
        <dbReference type="Proteomes" id="UP000268014"/>
    </source>
</evidence>